<comment type="similarity">
    <text evidence="2 6">Belongs to the iron/ascorbate-dependent oxidoreductase family.</text>
</comment>
<dbReference type="InterPro" id="IPR044861">
    <property type="entry name" value="IPNS-like_FE2OG_OXY"/>
</dbReference>
<feature type="domain" description="Fe2OG dioxygenase" evidence="7">
    <location>
        <begin position="211"/>
        <end position="312"/>
    </location>
</feature>
<evidence type="ECO:0000256" key="2">
    <source>
        <dbReference type="ARBA" id="ARBA00008056"/>
    </source>
</evidence>
<dbReference type="OrthoDB" id="288590at2759"/>
<dbReference type="PANTHER" id="PTHR10209">
    <property type="entry name" value="OXIDOREDUCTASE, 2OG-FE II OXYGENASE FAMILY PROTEIN"/>
    <property type="match status" value="1"/>
</dbReference>
<dbReference type="PROSITE" id="PS51471">
    <property type="entry name" value="FE2OG_OXY"/>
    <property type="match status" value="1"/>
</dbReference>
<dbReference type="Pfam" id="PF03171">
    <property type="entry name" value="2OG-FeII_Oxy"/>
    <property type="match status" value="1"/>
</dbReference>
<evidence type="ECO:0000256" key="1">
    <source>
        <dbReference type="ARBA" id="ARBA00001962"/>
    </source>
</evidence>
<dbReference type="Proteomes" id="UP000467841">
    <property type="component" value="Unassembled WGS sequence"/>
</dbReference>
<dbReference type="Gene3D" id="2.60.120.330">
    <property type="entry name" value="B-lactam Antibiotic, Isopenicillin N Synthase, Chain"/>
    <property type="match status" value="1"/>
</dbReference>
<sequence length="362" mass="41114">MEANYDRTSELKAFDEMKIGVKGLVDAGIAEIPRIFHHPNPIITDSNPPLSSSTKMIIPAIDLKGGVFESTLEREIVVTEIKEAVEKFGFFQAINHGIPIDVIEKMKDGVRKFHEQDAEVRKKFYSRDKTRKFTYNSNFDLYSSKSANWRDTLSCFVAPDLPKTEDLPEICGEILLEYSKGVMKLGELIFELLSEALGLDRNHLKEMDCMKGLLMLSHYYPPCPEPDRTFGTSQHSDISFLTILLQDHIGGLQFLQNGSWVDVPHVPGALIVNPGDFLQLITNDKFASVEHRVLANRSQEPRISVAAFYVYPLPFARVYGPIKELLSEQNPPKYRETTMTEYIKFYMARGLGEKSALLQFKI</sequence>
<dbReference type="PANTHER" id="PTHR10209:SF811">
    <property type="entry name" value="2-OXOGLUTARATE (2OG) AND FE(II)-DEPENDENT OXYGENASE SUPERFAMILY PROTEIN"/>
    <property type="match status" value="1"/>
</dbReference>
<organism evidence="8 9">
    <name type="scientific">Microthlaspi erraticum</name>
    <dbReference type="NCBI Taxonomy" id="1685480"/>
    <lineage>
        <taxon>Eukaryota</taxon>
        <taxon>Viridiplantae</taxon>
        <taxon>Streptophyta</taxon>
        <taxon>Embryophyta</taxon>
        <taxon>Tracheophyta</taxon>
        <taxon>Spermatophyta</taxon>
        <taxon>Magnoliopsida</taxon>
        <taxon>eudicotyledons</taxon>
        <taxon>Gunneridae</taxon>
        <taxon>Pentapetalae</taxon>
        <taxon>rosids</taxon>
        <taxon>malvids</taxon>
        <taxon>Brassicales</taxon>
        <taxon>Brassicaceae</taxon>
        <taxon>Coluteocarpeae</taxon>
        <taxon>Microthlaspi</taxon>
    </lineage>
</organism>
<dbReference type="GO" id="GO:0046872">
    <property type="term" value="F:metal ion binding"/>
    <property type="evidence" value="ECO:0007669"/>
    <property type="project" value="UniProtKB-KW"/>
</dbReference>
<gene>
    <name evidence="8" type="ORF">MERR_LOCUS20711</name>
</gene>
<evidence type="ECO:0000256" key="3">
    <source>
        <dbReference type="ARBA" id="ARBA00022723"/>
    </source>
</evidence>
<comment type="caution">
    <text evidence="8">The sequence shown here is derived from an EMBL/GenBank/DDBJ whole genome shotgun (WGS) entry which is preliminary data.</text>
</comment>
<reference evidence="8" key="1">
    <citation type="submission" date="2020-01" db="EMBL/GenBank/DDBJ databases">
        <authorList>
            <person name="Mishra B."/>
        </authorList>
    </citation>
    <scope>NUCLEOTIDE SEQUENCE [LARGE SCALE GENOMIC DNA]</scope>
</reference>
<protein>
    <recommendedName>
        <fullName evidence="7">Fe2OG dioxygenase domain-containing protein</fullName>
    </recommendedName>
</protein>
<evidence type="ECO:0000256" key="4">
    <source>
        <dbReference type="ARBA" id="ARBA00023002"/>
    </source>
</evidence>
<dbReference type="EMBL" id="CACVBM020001132">
    <property type="protein sequence ID" value="CAA7033476.1"/>
    <property type="molecule type" value="Genomic_DNA"/>
</dbReference>
<keyword evidence="4 6" id="KW-0560">Oxidoreductase</keyword>
<evidence type="ECO:0000256" key="5">
    <source>
        <dbReference type="ARBA" id="ARBA00023004"/>
    </source>
</evidence>
<dbReference type="AlphaFoldDB" id="A0A6D2J874"/>
<dbReference type="InterPro" id="IPR026992">
    <property type="entry name" value="DIOX_N"/>
</dbReference>
<proteinExistence type="inferred from homology"/>
<dbReference type="Pfam" id="PF14226">
    <property type="entry name" value="DIOX_N"/>
    <property type="match status" value="1"/>
</dbReference>
<name>A0A6D2J874_9BRAS</name>
<dbReference type="GO" id="GO:0051213">
    <property type="term" value="F:dioxygenase activity"/>
    <property type="evidence" value="ECO:0007669"/>
    <property type="project" value="UniProtKB-ARBA"/>
</dbReference>
<evidence type="ECO:0000256" key="6">
    <source>
        <dbReference type="RuleBase" id="RU003682"/>
    </source>
</evidence>
<evidence type="ECO:0000313" key="8">
    <source>
        <dbReference type="EMBL" id="CAA7033476.1"/>
    </source>
</evidence>
<keyword evidence="5 6" id="KW-0408">Iron</keyword>
<accession>A0A6D2J874</accession>
<dbReference type="SUPFAM" id="SSF51197">
    <property type="entry name" value="Clavaminate synthase-like"/>
    <property type="match status" value="1"/>
</dbReference>
<evidence type="ECO:0000313" key="9">
    <source>
        <dbReference type="Proteomes" id="UP000467841"/>
    </source>
</evidence>
<keyword evidence="3 6" id="KW-0479">Metal-binding</keyword>
<dbReference type="InterPro" id="IPR005123">
    <property type="entry name" value="Oxoglu/Fe-dep_dioxygenase_dom"/>
</dbReference>
<dbReference type="InterPro" id="IPR027443">
    <property type="entry name" value="IPNS-like_sf"/>
</dbReference>
<keyword evidence="9" id="KW-1185">Reference proteome</keyword>
<comment type="cofactor">
    <cofactor evidence="1">
        <name>Fe cation</name>
        <dbReference type="ChEBI" id="CHEBI:24875"/>
    </cofactor>
</comment>
<evidence type="ECO:0000259" key="7">
    <source>
        <dbReference type="PROSITE" id="PS51471"/>
    </source>
</evidence>
<dbReference type="FunFam" id="2.60.120.330:FF:000005">
    <property type="entry name" value="1-aminocyclopropane-1-carboxylate oxidase homolog 1"/>
    <property type="match status" value="1"/>
</dbReference>